<reference evidence="2" key="2">
    <citation type="submission" date="2020-09" db="EMBL/GenBank/DDBJ databases">
        <authorList>
            <person name="Sun Q."/>
            <person name="Ohkuma M."/>
        </authorList>
    </citation>
    <scope>NUCLEOTIDE SEQUENCE</scope>
    <source>
        <strain evidence="2">JCM 3131</strain>
    </source>
</reference>
<dbReference type="EMBL" id="BMQK01000020">
    <property type="protein sequence ID" value="GGQ82811.1"/>
    <property type="molecule type" value="Genomic_DNA"/>
</dbReference>
<sequence>MVEDVPRTDGRARRIMSESFAGGHEPDQKALVARSTVPLAIIDGRDDPFVNHQYVAAVPYAALWRGAPTVLDGRRHAAFLEDPAGYGELVRAFLGENRL</sequence>
<reference evidence="2" key="1">
    <citation type="journal article" date="2014" name="Int. J. Syst. Evol. Microbiol.">
        <title>Complete genome sequence of Corynebacterium casei LMG S-19264T (=DSM 44701T), isolated from a smear-ripened cheese.</title>
        <authorList>
            <consortium name="US DOE Joint Genome Institute (JGI-PGF)"/>
            <person name="Walter F."/>
            <person name="Albersmeier A."/>
            <person name="Kalinowski J."/>
            <person name="Ruckert C."/>
        </authorList>
    </citation>
    <scope>NUCLEOTIDE SEQUENCE</scope>
    <source>
        <strain evidence="2">JCM 3131</strain>
    </source>
</reference>
<dbReference type="InterPro" id="IPR029058">
    <property type="entry name" value="AB_hydrolase_fold"/>
</dbReference>
<feature type="compositionally biased region" description="Basic and acidic residues" evidence="1">
    <location>
        <begin position="1"/>
        <end position="16"/>
    </location>
</feature>
<dbReference type="Gene3D" id="3.40.50.1820">
    <property type="entry name" value="alpha/beta hydrolase"/>
    <property type="match status" value="1"/>
</dbReference>
<evidence type="ECO:0000256" key="1">
    <source>
        <dbReference type="SAM" id="MobiDB-lite"/>
    </source>
</evidence>
<name>A0A918BNS1_9ACTN</name>
<feature type="region of interest" description="Disordered" evidence="1">
    <location>
        <begin position="1"/>
        <end position="27"/>
    </location>
</feature>
<keyword evidence="3" id="KW-1185">Reference proteome</keyword>
<comment type="caution">
    <text evidence="2">The sequence shown here is derived from an EMBL/GenBank/DDBJ whole genome shotgun (WGS) entry which is preliminary data.</text>
</comment>
<evidence type="ECO:0000313" key="2">
    <source>
        <dbReference type="EMBL" id="GGQ82811.1"/>
    </source>
</evidence>
<dbReference type="SUPFAM" id="SSF53474">
    <property type="entry name" value="alpha/beta-Hydrolases"/>
    <property type="match status" value="1"/>
</dbReference>
<evidence type="ECO:0000313" key="3">
    <source>
        <dbReference type="Proteomes" id="UP000620156"/>
    </source>
</evidence>
<organism evidence="2 3">
    <name type="scientific">Streptomyces ruber</name>
    <dbReference type="NCBI Taxonomy" id="83378"/>
    <lineage>
        <taxon>Bacteria</taxon>
        <taxon>Bacillati</taxon>
        <taxon>Actinomycetota</taxon>
        <taxon>Actinomycetes</taxon>
        <taxon>Kitasatosporales</taxon>
        <taxon>Streptomycetaceae</taxon>
        <taxon>Streptomyces</taxon>
    </lineage>
</organism>
<gene>
    <name evidence="2" type="ORF">GCM10010145_60550</name>
</gene>
<dbReference type="AlphaFoldDB" id="A0A918BNS1"/>
<evidence type="ECO:0008006" key="4">
    <source>
        <dbReference type="Google" id="ProtNLM"/>
    </source>
</evidence>
<protein>
    <recommendedName>
        <fullName evidence="4">Alpha/beta hydrolase</fullName>
    </recommendedName>
</protein>
<proteinExistence type="predicted"/>
<dbReference type="Proteomes" id="UP000620156">
    <property type="component" value="Unassembled WGS sequence"/>
</dbReference>
<accession>A0A918BNS1</accession>